<accession>A0A6A3LDT1</accession>
<evidence type="ECO:0000313" key="5">
    <source>
        <dbReference type="Proteomes" id="UP000429607"/>
    </source>
</evidence>
<dbReference type="EMBL" id="QXFV01001027">
    <property type="protein sequence ID" value="KAE9017582.1"/>
    <property type="molecule type" value="Genomic_DNA"/>
</dbReference>
<dbReference type="AlphaFoldDB" id="A0A6A3LDT1"/>
<evidence type="ECO:0000313" key="7">
    <source>
        <dbReference type="Proteomes" id="UP000435112"/>
    </source>
</evidence>
<evidence type="ECO:0000313" key="4">
    <source>
        <dbReference type="EMBL" id="KAE9341714.1"/>
    </source>
</evidence>
<name>A0A6A3LDT1_9STRA</name>
<comment type="caution">
    <text evidence="3">The sequence shown here is derived from an EMBL/GenBank/DDBJ whole genome shotgun (WGS) entry which is preliminary data.</text>
</comment>
<sequence>MRCCVCLCVCVCACVAVAGVQVKSSRTKAELGLVSRAVLLLVNTGHFNMLVT</sequence>
<evidence type="ECO:0000313" key="6">
    <source>
        <dbReference type="Proteomes" id="UP000434957"/>
    </source>
</evidence>
<dbReference type="Proteomes" id="UP000435112">
    <property type="component" value="Unassembled WGS sequence"/>
</dbReference>
<feature type="chain" id="PRO_5036165036" description="RxLR effector protein" evidence="1">
    <location>
        <begin position="19"/>
        <end position="52"/>
    </location>
</feature>
<feature type="signal peptide" evidence="1">
    <location>
        <begin position="1"/>
        <end position="18"/>
    </location>
</feature>
<dbReference type="EMBL" id="QXFU01000921">
    <property type="protein sequence ID" value="KAE9016192.1"/>
    <property type="molecule type" value="Genomic_DNA"/>
</dbReference>
<proteinExistence type="predicted"/>
<evidence type="ECO:0008006" key="8">
    <source>
        <dbReference type="Google" id="ProtNLM"/>
    </source>
</evidence>
<dbReference type="Proteomes" id="UP000434957">
    <property type="component" value="Unassembled WGS sequence"/>
</dbReference>
<protein>
    <recommendedName>
        <fullName evidence="8">RxLR effector protein</fullName>
    </recommendedName>
</protein>
<keyword evidence="6" id="KW-1185">Reference proteome</keyword>
<gene>
    <name evidence="3" type="ORF">PR001_g14359</name>
    <name evidence="2" type="ORF">PR002_g13721</name>
    <name evidence="4" type="ORF">PR003_g9840</name>
</gene>
<reference evidence="5 7" key="1">
    <citation type="submission" date="2018-09" db="EMBL/GenBank/DDBJ databases">
        <title>Genomic investigation of the strawberry pathogen Phytophthora fragariae indicates pathogenicity is determined by transcriptional variation in three key races.</title>
        <authorList>
            <person name="Adams T.M."/>
            <person name="Armitage A.D."/>
            <person name="Sobczyk M.K."/>
            <person name="Bates H.J."/>
            <person name="Dunwell J.M."/>
            <person name="Nellist C.F."/>
            <person name="Harrison R.J."/>
        </authorList>
    </citation>
    <scope>NUCLEOTIDE SEQUENCE [LARGE SCALE GENOMIC DNA]</scope>
    <source>
        <strain evidence="3 5">SCRP249</strain>
        <strain evidence="2 7">SCRP324</strain>
        <strain evidence="4 6">SCRP333</strain>
    </source>
</reference>
<dbReference type="Proteomes" id="UP000429607">
    <property type="component" value="Unassembled WGS sequence"/>
</dbReference>
<evidence type="ECO:0000256" key="1">
    <source>
        <dbReference type="SAM" id="SignalP"/>
    </source>
</evidence>
<evidence type="ECO:0000313" key="3">
    <source>
        <dbReference type="EMBL" id="KAE9017582.1"/>
    </source>
</evidence>
<organism evidence="3 5">
    <name type="scientific">Phytophthora rubi</name>
    <dbReference type="NCBI Taxonomy" id="129364"/>
    <lineage>
        <taxon>Eukaryota</taxon>
        <taxon>Sar</taxon>
        <taxon>Stramenopiles</taxon>
        <taxon>Oomycota</taxon>
        <taxon>Peronosporomycetes</taxon>
        <taxon>Peronosporales</taxon>
        <taxon>Peronosporaceae</taxon>
        <taxon>Phytophthora</taxon>
    </lineage>
</organism>
<keyword evidence="1" id="KW-0732">Signal</keyword>
<dbReference type="EMBL" id="QXFT01000520">
    <property type="protein sequence ID" value="KAE9341714.1"/>
    <property type="molecule type" value="Genomic_DNA"/>
</dbReference>
<evidence type="ECO:0000313" key="2">
    <source>
        <dbReference type="EMBL" id="KAE9016192.1"/>
    </source>
</evidence>